<protein>
    <submittedName>
        <fullName evidence="1">EcsC family protein</fullName>
    </submittedName>
</protein>
<reference evidence="2" key="1">
    <citation type="journal article" date="2019" name="Int. J. Syst. Evol. Microbiol.">
        <title>The Global Catalogue of Microorganisms (GCM) 10K type strain sequencing project: providing services to taxonomists for standard genome sequencing and annotation.</title>
        <authorList>
            <consortium name="The Broad Institute Genomics Platform"/>
            <consortium name="The Broad Institute Genome Sequencing Center for Infectious Disease"/>
            <person name="Wu L."/>
            <person name="Ma J."/>
        </authorList>
    </citation>
    <scope>NUCLEOTIDE SEQUENCE [LARGE SCALE GENOMIC DNA]</scope>
    <source>
        <strain evidence="2">CGMCC 1.15277</strain>
    </source>
</reference>
<dbReference type="Pfam" id="PF12787">
    <property type="entry name" value="EcsC"/>
    <property type="match status" value="1"/>
</dbReference>
<sequence length="226" mass="23365">MAIAKDIGRQLLAQAPQVAPGMASTVLRRALDLSIDGFSKVPGAKATAASALQKTTNSEAAIDLLVKQHVAMAGAQGFVTNLGGLATLAVSIPANVSGVTIVQCRMVAAIAHLRGYDIEDPRVRSAILMCLMGPGTTKDAIQSHELPSSPMAVATAPVYDSALDATIAEKVFSNLVEQVGGKRVTLLAGKRIPGIGGAVGAGTDGYATWNTGRFARQEFRNRRAAS</sequence>
<comment type="caution">
    <text evidence="1">The sequence shown here is derived from an EMBL/GenBank/DDBJ whole genome shotgun (WGS) entry which is preliminary data.</text>
</comment>
<dbReference type="PANTHER" id="PTHR41260:SF1">
    <property type="entry name" value="PROTEIN ECSC"/>
    <property type="match status" value="1"/>
</dbReference>
<name>A0ABW1X2M8_9ACTN</name>
<organism evidence="1 2">
    <name type="scientific">Luteococcus sanguinis</name>
    <dbReference type="NCBI Taxonomy" id="174038"/>
    <lineage>
        <taxon>Bacteria</taxon>
        <taxon>Bacillati</taxon>
        <taxon>Actinomycetota</taxon>
        <taxon>Actinomycetes</taxon>
        <taxon>Propionibacteriales</taxon>
        <taxon>Propionibacteriaceae</taxon>
        <taxon>Luteococcus</taxon>
    </lineage>
</organism>
<evidence type="ECO:0000313" key="2">
    <source>
        <dbReference type="Proteomes" id="UP001596266"/>
    </source>
</evidence>
<dbReference type="Proteomes" id="UP001596266">
    <property type="component" value="Unassembled WGS sequence"/>
</dbReference>
<accession>A0ABW1X2M8</accession>
<dbReference type="PANTHER" id="PTHR41260">
    <property type="entry name" value="PROTEIN ECSC"/>
    <property type="match status" value="1"/>
</dbReference>
<gene>
    <name evidence="1" type="ORF">ACFP57_07135</name>
</gene>
<proteinExistence type="predicted"/>
<dbReference type="RefSeq" id="WP_343884241.1">
    <property type="nucleotide sequence ID" value="NZ_BAAAKI010000001.1"/>
</dbReference>
<dbReference type="InterPro" id="IPR024787">
    <property type="entry name" value="EcsC"/>
</dbReference>
<dbReference type="EMBL" id="JBHSUA010000015">
    <property type="protein sequence ID" value="MFC6396760.1"/>
    <property type="molecule type" value="Genomic_DNA"/>
</dbReference>
<keyword evidence="2" id="KW-1185">Reference proteome</keyword>
<evidence type="ECO:0000313" key="1">
    <source>
        <dbReference type="EMBL" id="MFC6396760.1"/>
    </source>
</evidence>